<dbReference type="AlphaFoldDB" id="A0A2P2QU26"/>
<accession>A0A2P2QU26</accession>
<dbReference type="EMBL" id="GGEC01089954">
    <property type="protein sequence ID" value="MBX70438.1"/>
    <property type="molecule type" value="Transcribed_RNA"/>
</dbReference>
<name>A0A2P2QU26_RHIMU</name>
<reference evidence="1" key="1">
    <citation type="submission" date="2018-02" db="EMBL/GenBank/DDBJ databases">
        <title>Rhizophora mucronata_Transcriptome.</title>
        <authorList>
            <person name="Meera S.P."/>
            <person name="Sreeshan A."/>
            <person name="Augustine A."/>
        </authorList>
    </citation>
    <scope>NUCLEOTIDE SEQUENCE</scope>
    <source>
        <tissue evidence="1">Leaf</tissue>
    </source>
</reference>
<proteinExistence type="predicted"/>
<organism evidence="1">
    <name type="scientific">Rhizophora mucronata</name>
    <name type="common">Asiatic mangrove</name>
    <dbReference type="NCBI Taxonomy" id="61149"/>
    <lineage>
        <taxon>Eukaryota</taxon>
        <taxon>Viridiplantae</taxon>
        <taxon>Streptophyta</taxon>
        <taxon>Embryophyta</taxon>
        <taxon>Tracheophyta</taxon>
        <taxon>Spermatophyta</taxon>
        <taxon>Magnoliopsida</taxon>
        <taxon>eudicotyledons</taxon>
        <taxon>Gunneridae</taxon>
        <taxon>Pentapetalae</taxon>
        <taxon>rosids</taxon>
        <taxon>fabids</taxon>
        <taxon>Malpighiales</taxon>
        <taxon>Rhizophoraceae</taxon>
        <taxon>Rhizophora</taxon>
    </lineage>
</organism>
<evidence type="ECO:0000313" key="1">
    <source>
        <dbReference type="EMBL" id="MBX70438.1"/>
    </source>
</evidence>
<protein>
    <submittedName>
        <fullName evidence="1">Uncharacterized protein</fullName>
    </submittedName>
</protein>
<sequence>MFGWFSLRQFWKFRGFLPHSCFKGC</sequence>